<feature type="chain" id="PRO_5041906834" description="Nodulin homeobox N-terminal domain-containing protein" evidence="1">
    <location>
        <begin position="24"/>
        <end position="131"/>
    </location>
</feature>
<dbReference type="GO" id="GO:0003697">
    <property type="term" value="F:single-stranded DNA binding"/>
    <property type="evidence" value="ECO:0007669"/>
    <property type="project" value="InterPro"/>
</dbReference>
<feature type="domain" description="Nodulin homeobox N-terminal" evidence="2">
    <location>
        <begin position="2"/>
        <end position="94"/>
    </location>
</feature>
<reference evidence="3" key="2">
    <citation type="submission" date="2023-05" db="EMBL/GenBank/DDBJ databases">
        <authorList>
            <person name="Schelkunov M.I."/>
        </authorList>
    </citation>
    <scope>NUCLEOTIDE SEQUENCE</scope>
    <source>
        <strain evidence="3">Hsosn_3</strain>
        <tissue evidence="3">Leaf</tissue>
    </source>
</reference>
<feature type="signal peptide" evidence="1">
    <location>
        <begin position="1"/>
        <end position="23"/>
    </location>
</feature>
<dbReference type="AlphaFoldDB" id="A0AAD8GT17"/>
<dbReference type="EMBL" id="JAUIZM010000011">
    <property type="protein sequence ID" value="KAK1354081.1"/>
    <property type="molecule type" value="Genomic_DNA"/>
</dbReference>
<dbReference type="Proteomes" id="UP001237642">
    <property type="component" value="Unassembled WGS sequence"/>
</dbReference>
<evidence type="ECO:0000313" key="3">
    <source>
        <dbReference type="EMBL" id="KAK1354081.1"/>
    </source>
</evidence>
<dbReference type="InterPro" id="IPR039325">
    <property type="entry name" value="NDX"/>
</dbReference>
<keyword evidence="1" id="KW-0732">Signal</keyword>
<organism evidence="3 4">
    <name type="scientific">Heracleum sosnowskyi</name>
    <dbReference type="NCBI Taxonomy" id="360622"/>
    <lineage>
        <taxon>Eukaryota</taxon>
        <taxon>Viridiplantae</taxon>
        <taxon>Streptophyta</taxon>
        <taxon>Embryophyta</taxon>
        <taxon>Tracheophyta</taxon>
        <taxon>Spermatophyta</taxon>
        <taxon>Magnoliopsida</taxon>
        <taxon>eudicotyledons</taxon>
        <taxon>Gunneridae</taxon>
        <taxon>Pentapetalae</taxon>
        <taxon>asterids</taxon>
        <taxon>campanulids</taxon>
        <taxon>Apiales</taxon>
        <taxon>Apiaceae</taxon>
        <taxon>Apioideae</taxon>
        <taxon>apioid superclade</taxon>
        <taxon>Tordylieae</taxon>
        <taxon>Tordyliinae</taxon>
        <taxon>Heracleum</taxon>
    </lineage>
</organism>
<dbReference type="InterPro" id="IPR057287">
    <property type="entry name" value="Ndx_N"/>
</dbReference>
<evidence type="ECO:0000313" key="4">
    <source>
        <dbReference type="Proteomes" id="UP001237642"/>
    </source>
</evidence>
<dbReference type="GO" id="GO:0009908">
    <property type="term" value="P:flower development"/>
    <property type="evidence" value="ECO:0007669"/>
    <property type="project" value="InterPro"/>
</dbReference>
<dbReference type="PANTHER" id="PTHR35743:SF1">
    <property type="entry name" value="NODULIN HOMEOBOX"/>
    <property type="match status" value="1"/>
</dbReference>
<evidence type="ECO:0000256" key="1">
    <source>
        <dbReference type="SAM" id="SignalP"/>
    </source>
</evidence>
<sequence>MHMTDILSTLFLLLSEEFESIWCTHDLLLWEEDANLDYDPFVAAGWVLNSLSNVPVTGSFSENIIAGVKIIVNLHCFAPDIYMKQKYSSLLNRAKSLRNSYYLSEQDEQILRLCAMEEDQRCGDCFEGGTN</sequence>
<dbReference type="Pfam" id="PF25246">
    <property type="entry name" value="Nodulin_N"/>
    <property type="match status" value="1"/>
</dbReference>
<protein>
    <recommendedName>
        <fullName evidence="2">Nodulin homeobox N-terminal domain-containing protein</fullName>
    </recommendedName>
</protein>
<keyword evidence="4" id="KW-1185">Reference proteome</keyword>
<evidence type="ECO:0000259" key="2">
    <source>
        <dbReference type="Pfam" id="PF25246"/>
    </source>
</evidence>
<name>A0AAD8GT17_9APIA</name>
<gene>
    <name evidence="3" type="ORF">POM88_047337</name>
</gene>
<accession>A0AAD8GT17</accession>
<dbReference type="PANTHER" id="PTHR35743">
    <property type="entry name" value="NODULIN HOMEOBOX"/>
    <property type="match status" value="1"/>
</dbReference>
<comment type="caution">
    <text evidence="3">The sequence shown here is derived from an EMBL/GenBank/DDBJ whole genome shotgun (WGS) entry which is preliminary data.</text>
</comment>
<proteinExistence type="predicted"/>
<reference evidence="3" key="1">
    <citation type="submission" date="2023-02" db="EMBL/GenBank/DDBJ databases">
        <title>Genome of toxic invasive species Heracleum sosnowskyi carries increased number of genes despite the absence of recent whole-genome duplications.</title>
        <authorList>
            <person name="Schelkunov M."/>
            <person name="Shtratnikova V."/>
            <person name="Makarenko M."/>
            <person name="Klepikova A."/>
            <person name="Omelchenko D."/>
            <person name="Novikova G."/>
            <person name="Obukhova E."/>
            <person name="Bogdanov V."/>
            <person name="Penin A."/>
            <person name="Logacheva M."/>
        </authorList>
    </citation>
    <scope>NUCLEOTIDE SEQUENCE</scope>
    <source>
        <strain evidence="3">Hsosn_3</strain>
        <tissue evidence="3">Leaf</tissue>
    </source>
</reference>